<dbReference type="EMBL" id="CM044706">
    <property type="protein sequence ID" value="KAI5660316.1"/>
    <property type="molecule type" value="Genomic_DNA"/>
</dbReference>
<accession>A0ACC0ALE5</accession>
<gene>
    <name evidence="1" type="ORF">M9H77_29109</name>
</gene>
<protein>
    <submittedName>
        <fullName evidence="1">Uncharacterized protein</fullName>
    </submittedName>
</protein>
<evidence type="ECO:0000313" key="1">
    <source>
        <dbReference type="EMBL" id="KAI5660316.1"/>
    </source>
</evidence>
<sequence>MQEEKMHFSRLDDSPMFRQQIQCLEDSAETLRERSLKFYKGCRKYTEGLGEAYDREIGFASAVETFGGGHNDPISIAFGGPDMAKFAIALREIGTYKEVLRSQLEHTLNERLLNFANVELQDVKETRKRFDKTNVTYDQVRDKFLSLRKSAKADVAAALEEELHNARSMFEQARFNLVGALATVEAKKRFEFLEAVGSMMDAHLHFFRQGYELLHQMEPYINQVLAYARHARESSNYEQAALFERIQEYKRQVDQESRRSFNGSIGSPGRDLAQVFPKSSHKFIEAVMQTAAEGKVQTIKQGYLSKRSSNLRGDWKRRFFVLDNRGMLYYYRKQWSRASGCSSQFPGHRSTPSEPGSGLLGRWLSSHYHGGVHDEKAAARVTVNLLTSTIKSDADQSDLRFCFRIISPTKSYTLQAESATEQMDWIEKITGVITSLLSSQAPERFAASPPSDCSSIGSPPDHDVKSCEEYPSDKEVASRNIIRPSRSSLQLQYGTRILKPVNMLKRLPGNDKCADCGASEPDWASLNLGVLICIECSGVHRNLGVHISKVRSLTLDVKVWEPSVITLFQSLGNIFVNSIWEGLLNARRTLQADEIPMRSFESDKPKQFFSKPRHDDHISVKEKFINAKYAEKRFLQKVKDSQHLLSVAEQLWESVRMNDKKTVYRLIAVCDVDVNAIHGEASPEALSSQGGMRLHEQQQNTSPSFDCMDQMNPESGGEEDPLYDEFLDGCSLLHLACQTADIGMVELLLQHGANIHACDSKGQTPLHHSLIRGRNLIAKLLLSRGANPKAADIEGKTPVQLIEESTLDDVEIIALLKSARR</sequence>
<keyword evidence="2" id="KW-1185">Reference proteome</keyword>
<organism evidence="1 2">
    <name type="scientific">Catharanthus roseus</name>
    <name type="common">Madagascar periwinkle</name>
    <name type="synonym">Vinca rosea</name>
    <dbReference type="NCBI Taxonomy" id="4058"/>
    <lineage>
        <taxon>Eukaryota</taxon>
        <taxon>Viridiplantae</taxon>
        <taxon>Streptophyta</taxon>
        <taxon>Embryophyta</taxon>
        <taxon>Tracheophyta</taxon>
        <taxon>Spermatophyta</taxon>
        <taxon>Magnoliopsida</taxon>
        <taxon>eudicotyledons</taxon>
        <taxon>Gunneridae</taxon>
        <taxon>Pentapetalae</taxon>
        <taxon>asterids</taxon>
        <taxon>lamiids</taxon>
        <taxon>Gentianales</taxon>
        <taxon>Apocynaceae</taxon>
        <taxon>Rauvolfioideae</taxon>
        <taxon>Vinceae</taxon>
        <taxon>Catharanthinae</taxon>
        <taxon>Catharanthus</taxon>
    </lineage>
</organism>
<reference evidence="2" key="1">
    <citation type="journal article" date="2023" name="Nat. Plants">
        <title>Single-cell RNA sequencing provides a high-resolution roadmap for understanding the multicellular compartmentation of specialized metabolism.</title>
        <authorList>
            <person name="Sun S."/>
            <person name="Shen X."/>
            <person name="Li Y."/>
            <person name="Li Y."/>
            <person name="Wang S."/>
            <person name="Li R."/>
            <person name="Zhang H."/>
            <person name="Shen G."/>
            <person name="Guo B."/>
            <person name="Wei J."/>
            <person name="Xu J."/>
            <person name="St-Pierre B."/>
            <person name="Chen S."/>
            <person name="Sun C."/>
        </authorList>
    </citation>
    <scope>NUCLEOTIDE SEQUENCE [LARGE SCALE GENOMIC DNA]</scope>
</reference>
<proteinExistence type="predicted"/>
<dbReference type="Proteomes" id="UP001060085">
    <property type="component" value="Linkage Group LG06"/>
</dbReference>
<name>A0ACC0ALE5_CATRO</name>
<comment type="caution">
    <text evidence="1">The sequence shown here is derived from an EMBL/GenBank/DDBJ whole genome shotgun (WGS) entry which is preliminary data.</text>
</comment>
<evidence type="ECO:0000313" key="2">
    <source>
        <dbReference type="Proteomes" id="UP001060085"/>
    </source>
</evidence>